<feature type="transmembrane region" description="Helical" evidence="8">
    <location>
        <begin position="153"/>
        <end position="171"/>
    </location>
</feature>
<comment type="subcellular location">
    <subcellularLocation>
        <location evidence="1">Cell membrane</location>
        <topology evidence="1">Multi-pass membrane protein</topology>
    </subcellularLocation>
</comment>
<evidence type="ECO:0000313" key="12">
    <source>
        <dbReference type="Proteomes" id="UP001224644"/>
    </source>
</evidence>
<dbReference type="Gene3D" id="3.40.50.300">
    <property type="entry name" value="P-loop containing nucleotide triphosphate hydrolases"/>
    <property type="match status" value="1"/>
</dbReference>
<reference evidence="12" key="1">
    <citation type="journal article" date="2019" name="Int. J. Syst. Evol. Microbiol.">
        <title>The Global Catalogue of Microorganisms (GCM) 10K type strain sequencing project: providing services to taxonomists for standard genome sequencing and annotation.</title>
        <authorList>
            <consortium name="The Broad Institute Genomics Platform"/>
            <consortium name="The Broad Institute Genome Sequencing Center for Infectious Disease"/>
            <person name="Wu L."/>
            <person name="Ma J."/>
        </authorList>
    </citation>
    <scope>NUCLEOTIDE SEQUENCE [LARGE SCALE GENOMIC DNA]</scope>
    <source>
        <strain evidence="12">CECT 7069</strain>
    </source>
</reference>
<dbReference type="Pfam" id="PF00005">
    <property type="entry name" value="ABC_tran"/>
    <property type="match status" value="1"/>
</dbReference>
<gene>
    <name evidence="11" type="ORF">QWZ12_13315</name>
</gene>
<keyword evidence="3 8" id="KW-0812">Transmembrane</keyword>
<evidence type="ECO:0000256" key="5">
    <source>
        <dbReference type="ARBA" id="ARBA00022840"/>
    </source>
</evidence>
<keyword evidence="5" id="KW-0067">ATP-binding</keyword>
<evidence type="ECO:0000256" key="7">
    <source>
        <dbReference type="ARBA" id="ARBA00023136"/>
    </source>
</evidence>
<evidence type="ECO:0000256" key="4">
    <source>
        <dbReference type="ARBA" id="ARBA00022741"/>
    </source>
</evidence>
<feature type="domain" description="ABC transmembrane type-1" evidence="10">
    <location>
        <begin position="23"/>
        <end position="297"/>
    </location>
</feature>
<feature type="transmembrane region" description="Helical" evidence="8">
    <location>
        <begin position="54"/>
        <end position="74"/>
    </location>
</feature>
<evidence type="ECO:0000313" key="11">
    <source>
        <dbReference type="EMBL" id="MDN3591579.1"/>
    </source>
</evidence>
<dbReference type="PROSITE" id="PS50929">
    <property type="entry name" value="ABC_TM1F"/>
    <property type="match status" value="1"/>
</dbReference>
<comment type="similarity">
    <text evidence="2">Belongs to the ABC transporter superfamily.</text>
</comment>
<accession>A0ABT8BK72</accession>
<evidence type="ECO:0000256" key="1">
    <source>
        <dbReference type="ARBA" id="ARBA00004651"/>
    </source>
</evidence>
<protein>
    <submittedName>
        <fullName evidence="11">Type I secretion system permease/ATPase</fullName>
    </submittedName>
</protein>
<dbReference type="PROSITE" id="PS50893">
    <property type="entry name" value="ABC_TRANSPORTER_2"/>
    <property type="match status" value="1"/>
</dbReference>
<dbReference type="InterPro" id="IPR010128">
    <property type="entry name" value="ATPase_T1SS_PrtD-like"/>
</dbReference>
<dbReference type="PROSITE" id="PS00211">
    <property type="entry name" value="ABC_TRANSPORTER_1"/>
    <property type="match status" value="1"/>
</dbReference>
<dbReference type="InterPro" id="IPR017871">
    <property type="entry name" value="ABC_transporter-like_CS"/>
</dbReference>
<dbReference type="SMART" id="SM00382">
    <property type="entry name" value="AAA"/>
    <property type="match status" value="1"/>
</dbReference>
<dbReference type="SUPFAM" id="SSF90123">
    <property type="entry name" value="ABC transporter transmembrane region"/>
    <property type="match status" value="1"/>
</dbReference>
<organism evidence="11 12">
    <name type="scientific">Methylobacterium adhaesivum</name>
    <dbReference type="NCBI Taxonomy" id="333297"/>
    <lineage>
        <taxon>Bacteria</taxon>
        <taxon>Pseudomonadati</taxon>
        <taxon>Pseudomonadota</taxon>
        <taxon>Alphaproteobacteria</taxon>
        <taxon>Hyphomicrobiales</taxon>
        <taxon>Methylobacteriaceae</taxon>
        <taxon>Methylobacterium</taxon>
    </lineage>
</organism>
<proteinExistence type="inferred from homology"/>
<evidence type="ECO:0000259" key="10">
    <source>
        <dbReference type="PROSITE" id="PS50929"/>
    </source>
</evidence>
<keyword evidence="6 8" id="KW-1133">Transmembrane helix</keyword>
<keyword evidence="12" id="KW-1185">Reference proteome</keyword>
<comment type="caution">
    <text evidence="11">The sequence shown here is derived from an EMBL/GenBank/DDBJ whole genome shotgun (WGS) entry which is preliminary data.</text>
</comment>
<dbReference type="InterPro" id="IPR036640">
    <property type="entry name" value="ABC1_TM_sf"/>
</dbReference>
<dbReference type="EMBL" id="JAUFPX010000012">
    <property type="protein sequence ID" value="MDN3591579.1"/>
    <property type="molecule type" value="Genomic_DNA"/>
</dbReference>
<feature type="transmembrane region" description="Helical" evidence="8">
    <location>
        <begin position="125"/>
        <end position="147"/>
    </location>
</feature>
<dbReference type="RefSeq" id="WP_238225581.1">
    <property type="nucleotide sequence ID" value="NZ_BPQD01000014.1"/>
</dbReference>
<keyword evidence="7 8" id="KW-0472">Membrane</keyword>
<sequence length="579" mass="62783">MSQPTRNLLDQALRVSLKPLGYAFLFSFVINILYLSLPLYMVQLYGRVFASQSIATLVIMAASVTGAFLISAIVDHYRSSVLIHFGVLFDRLLSRHVFGALFAAELKSNAGQSQVVRDLDVFRQTLTGSGMAVFFDLPWLPIFMGALFIIDPWVGLLCLVGGLILLGLAILQDRVSRTALNRVNSAAIRGYQFTDMALRNAEVVKALGMLPALTKRWQVDRLVMIEGQARASELAGKIGELIKFTRMLIQVLVLALGAFLVLKQVIGPGVLFANMILSSKALAPFERVAGSWQSLVEAGQIYKRLTSLLDGYEPNPVFTVMPRPTGSVEVQNLTFTLPNAKEPLLKNMSFTLQPGEALGIIGPSGAGKSTLTRMLIGIWKPTEGHVRLDGMEVHAWDRAAFGRHVGYLPQDTELFTGTVRDNIARFRTDVSDEAVTRAAQDAGIHDLIVRLEKGYESELGAQGTTVFSVGQRQRLGLARALLGDPSLVVLDEPNANLDTEGEAALLDVLGALKARGVTVVIVSHRASVFRHVDKILFVRGGEVQSFGERDVILGQLMAPATVPGTAETRAATPPAAAQG</sequence>
<feature type="domain" description="ABC transporter" evidence="9">
    <location>
        <begin position="328"/>
        <end position="565"/>
    </location>
</feature>
<dbReference type="InterPro" id="IPR011527">
    <property type="entry name" value="ABC1_TM_dom"/>
</dbReference>
<name>A0ABT8BK72_9HYPH</name>
<evidence type="ECO:0000256" key="6">
    <source>
        <dbReference type="ARBA" id="ARBA00022989"/>
    </source>
</evidence>
<evidence type="ECO:0000259" key="9">
    <source>
        <dbReference type="PROSITE" id="PS50893"/>
    </source>
</evidence>
<dbReference type="PANTHER" id="PTHR24221">
    <property type="entry name" value="ATP-BINDING CASSETTE SUB-FAMILY B"/>
    <property type="match status" value="1"/>
</dbReference>
<keyword evidence="4" id="KW-0547">Nucleotide-binding</keyword>
<dbReference type="InterPro" id="IPR003439">
    <property type="entry name" value="ABC_transporter-like_ATP-bd"/>
</dbReference>
<dbReference type="PANTHER" id="PTHR24221:SF248">
    <property type="entry name" value="ABC TRANSPORTER TRANSMEMBRANE REGION"/>
    <property type="match status" value="1"/>
</dbReference>
<evidence type="ECO:0000256" key="8">
    <source>
        <dbReference type="SAM" id="Phobius"/>
    </source>
</evidence>
<dbReference type="Proteomes" id="UP001224644">
    <property type="component" value="Unassembled WGS sequence"/>
</dbReference>
<dbReference type="SUPFAM" id="SSF52540">
    <property type="entry name" value="P-loop containing nucleoside triphosphate hydrolases"/>
    <property type="match status" value="1"/>
</dbReference>
<dbReference type="NCBIfam" id="TIGR01842">
    <property type="entry name" value="type_I_sec_PrtD"/>
    <property type="match status" value="1"/>
</dbReference>
<dbReference type="InterPro" id="IPR003593">
    <property type="entry name" value="AAA+_ATPase"/>
</dbReference>
<dbReference type="InterPro" id="IPR039421">
    <property type="entry name" value="Type_1_exporter"/>
</dbReference>
<evidence type="ECO:0000256" key="2">
    <source>
        <dbReference type="ARBA" id="ARBA00005417"/>
    </source>
</evidence>
<feature type="transmembrane region" description="Helical" evidence="8">
    <location>
        <begin position="20"/>
        <end position="42"/>
    </location>
</feature>
<evidence type="ECO:0000256" key="3">
    <source>
        <dbReference type="ARBA" id="ARBA00022692"/>
    </source>
</evidence>
<dbReference type="CDD" id="cd03246">
    <property type="entry name" value="ABCC_Protease_Secretion"/>
    <property type="match status" value="1"/>
</dbReference>
<dbReference type="Gene3D" id="1.20.1560.10">
    <property type="entry name" value="ABC transporter type 1, transmembrane domain"/>
    <property type="match status" value="1"/>
</dbReference>
<dbReference type="Pfam" id="PF00664">
    <property type="entry name" value="ABC_membrane"/>
    <property type="match status" value="1"/>
</dbReference>
<feature type="transmembrane region" description="Helical" evidence="8">
    <location>
        <begin position="251"/>
        <end position="277"/>
    </location>
</feature>
<dbReference type="InterPro" id="IPR027417">
    <property type="entry name" value="P-loop_NTPase"/>
</dbReference>